<protein>
    <submittedName>
        <fullName evidence="1">Uncharacterized protein</fullName>
    </submittedName>
</protein>
<organism evidence="1">
    <name type="scientific">Siphoviridae sp. ctX581</name>
    <dbReference type="NCBI Taxonomy" id="2826365"/>
    <lineage>
        <taxon>Viruses</taxon>
        <taxon>Duplodnaviria</taxon>
        <taxon>Heunggongvirae</taxon>
        <taxon>Uroviricota</taxon>
        <taxon>Caudoviricetes</taxon>
    </lineage>
</organism>
<reference evidence="1" key="1">
    <citation type="journal article" date="2021" name="Proc. Natl. Acad. Sci. U.S.A.">
        <title>A Catalog of Tens of Thousands of Viruses from Human Metagenomes Reveals Hidden Associations with Chronic Diseases.</title>
        <authorList>
            <person name="Tisza M.J."/>
            <person name="Buck C.B."/>
        </authorList>
    </citation>
    <scope>NUCLEOTIDE SEQUENCE</scope>
    <source>
        <strain evidence="1">CtX581</strain>
    </source>
</reference>
<accession>A0A8S5MEK1</accession>
<sequence>MFLRNRLKIPIQILRWVAILKNKIDRKSIF</sequence>
<evidence type="ECO:0000313" key="1">
    <source>
        <dbReference type="EMBL" id="DAD80371.1"/>
    </source>
</evidence>
<proteinExistence type="predicted"/>
<name>A0A8S5MEK1_9CAUD</name>
<dbReference type="EMBL" id="BK014883">
    <property type="protein sequence ID" value="DAD80371.1"/>
    <property type="molecule type" value="Genomic_DNA"/>
</dbReference>